<dbReference type="WBParaSite" id="maker-uti_cns_0017786-snap-gene-0.2-mRNA-1">
    <property type="protein sequence ID" value="maker-uti_cns_0017786-snap-gene-0.2-mRNA-1"/>
    <property type="gene ID" value="maker-uti_cns_0017786-snap-gene-0.2"/>
</dbReference>
<dbReference type="Proteomes" id="UP000095280">
    <property type="component" value="Unplaced"/>
</dbReference>
<feature type="compositionally biased region" description="Basic and acidic residues" evidence="11">
    <location>
        <begin position="658"/>
        <end position="675"/>
    </location>
</feature>
<evidence type="ECO:0000256" key="1">
    <source>
        <dbReference type="ARBA" id="ARBA00004123"/>
    </source>
</evidence>
<dbReference type="PANTHER" id="PTHR13421:SF16">
    <property type="entry name" value="SNRNA-ACTIVATING PROTEIN COMPLEX SUBUNIT 3"/>
    <property type="match status" value="1"/>
</dbReference>
<organism evidence="12 13">
    <name type="scientific">Macrostomum lignano</name>
    <dbReference type="NCBI Taxonomy" id="282301"/>
    <lineage>
        <taxon>Eukaryota</taxon>
        <taxon>Metazoa</taxon>
        <taxon>Spiralia</taxon>
        <taxon>Lophotrochozoa</taxon>
        <taxon>Platyhelminthes</taxon>
        <taxon>Rhabditophora</taxon>
        <taxon>Macrostomorpha</taxon>
        <taxon>Macrostomida</taxon>
        <taxon>Macrostomidae</taxon>
        <taxon>Macrostomum</taxon>
    </lineage>
</organism>
<dbReference type="GO" id="GO:0042796">
    <property type="term" value="P:snRNA transcription by RNA polymerase III"/>
    <property type="evidence" value="ECO:0007669"/>
    <property type="project" value="TreeGrafter"/>
</dbReference>
<accession>A0A1I8IV96</accession>
<evidence type="ECO:0000256" key="4">
    <source>
        <dbReference type="ARBA" id="ARBA00023015"/>
    </source>
</evidence>
<evidence type="ECO:0000256" key="11">
    <source>
        <dbReference type="SAM" id="MobiDB-lite"/>
    </source>
</evidence>
<evidence type="ECO:0000256" key="2">
    <source>
        <dbReference type="ARBA" id="ARBA00010410"/>
    </source>
</evidence>
<reference evidence="13" key="1">
    <citation type="submission" date="2016-11" db="UniProtKB">
        <authorList>
            <consortium name="WormBaseParasite"/>
        </authorList>
    </citation>
    <scope>IDENTIFICATION</scope>
</reference>
<evidence type="ECO:0000256" key="9">
    <source>
        <dbReference type="ARBA" id="ARBA00025958"/>
    </source>
</evidence>
<evidence type="ECO:0000256" key="10">
    <source>
        <dbReference type="ARBA" id="ARBA00029606"/>
    </source>
</evidence>
<evidence type="ECO:0000256" key="6">
    <source>
        <dbReference type="ARBA" id="ARBA00023163"/>
    </source>
</evidence>
<dbReference type="CDD" id="cd00167">
    <property type="entry name" value="SANT"/>
    <property type="match status" value="1"/>
</dbReference>
<dbReference type="AlphaFoldDB" id="A0A1I8IV96"/>
<dbReference type="InterPro" id="IPR001005">
    <property type="entry name" value="SANT/Myb"/>
</dbReference>
<dbReference type="GO" id="GO:0001046">
    <property type="term" value="F:core promoter sequence-specific DNA binding"/>
    <property type="evidence" value="ECO:0007669"/>
    <property type="project" value="TreeGrafter"/>
</dbReference>
<comment type="function">
    <text evidence="8">Part of the SNAPc complex required for the transcription of both RNA polymerase II and III small-nuclear RNA genes. Binds to the proximal sequence element (PSE), a non-TATA-box basal promoter element common to these 2 types of genes. Recruits TBP and BRF2 to the U6 snRNA TATA box.</text>
</comment>
<comment type="subunit">
    <text evidence="9">Part of the SNAPc complex composed of 5 subunits: SNAPC1, SNAPC2, SNAPC3, SNAPC4 and SNAPC5. SNAPC3 interacts with SNAPC1.</text>
</comment>
<comment type="subcellular location">
    <subcellularLocation>
        <location evidence="1">Nucleus</location>
    </subcellularLocation>
</comment>
<feature type="region of interest" description="Disordered" evidence="11">
    <location>
        <begin position="359"/>
        <end position="442"/>
    </location>
</feature>
<dbReference type="GO" id="GO:0042795">
    <property type="term" value="P:snRNA transcription by RNA polymerase II"/>
    <property type="evidence" value="ECO:0007669"/>
    <property type="project" value="TreeGrafter"/>
</dbReference>
<keyword evidence="6" id="KW-0804">Transcription</keyword>
<protein>
    <recommendedName>
        <fullName evidence="3">snRNA-activating protein complex subunit 3</fullName>
    </recommendedName>
    <alternativeName>
        <fullName evidence="10">Small nuclear RNA-activating complex polypeptide 3</fullName>
    </alternativeName>
</protein>
<dbReference type="GO" id="GO:0001006">
    <property type="term" value="F:RNA polymerase III type 3 promoter sequence-specific DNA binding"/>
    <property type="evidence" value="ECO:0007669"/>
    <property type="project" value="TreeGrafter"/>
</dbReference>
<keyword evidence="7" id="KW-0539">Nucleus</keyword>
<evidence type="ECO:0000256" key="8">
    <source>
        <dbReference type="ARBA" id="ARBA00025193"/>
    </source>
</evidence>
<keyword evidence="5" id="KW-0238">DNA-binding</keyword>
<dbReference type="Pfam" id="PF12251">
    <property type="entry name" value="SNAPC3"/>
    <property type="match status" value="1"/>
</dbReference>
<dbReference type="InterPro" id="IPR022042">
    <property type="entry name" value="snRNA-activating_su3"/>
</dbReference>
<evidence type="ECO:0000313" key="12">
    <source>
        <dbReference type="Proteomes" id="UP000095280"/>
    </source>
</evidence>
<dbReference type="GO" id="GO:0003681">
    <property type="term" value="F:bent DNA binding"/>
    <property type="evidence" value="ECO:0007669"/>
    <property type="project" value="TreeGrafter"/>
</dbReference>
<evidence type="ECO:0000256" key="3">
    <source>
        <dbReference type="ARBA" id="ARBA00013634"/>
    </source>
</evidence>
<proteinExistence type="inferred from homology"/>
<feature type="region of interest" description="Disordered" evidence="11">
    <location>
        <begin position="649"/>
        <end position="686"/>
    </location>
</feature>
<dbReference type="GO" id="GO:0000978">
    <property type="term" value="F:RNA polymerase II cis-regulatory region sequence-specific DNA binding"/>
    <property type="evidence" value="ECO:0007669"/>
    <property type="project" value="TreeGrafter"/>
</dbReference>
<keyword evidence="4" id="KW-0805">Transcription regulation</keyword>
<feature type="region of interest" description="Disordered" evidence="11">
    <location>
        <begin position="714"/>
        <end position="755"/>
    </location>
</feature>
<evidence type="ECO:0000256" key="5">
    <source>
        <dbReference type="ARBA" id="ARBA00023125"/>
    </source>
</evidence>
<dbReference type="PANTHER" id="PTHR13421">
    <property type="entry name" value="SNRNA-ACTIVATING PROTEIN COMPLEX SUBUNIT 3"/>
    <property type="match status" value="1"/>
</dbReference>
<comment type="similarity">
    <text evidence="2">Belongs to the SNAPC3/SRD2 family.</text>
</comment>
<feature type="compositionally biased region" description="Basic and acidic residues" evidence="11">
    <location>
        <begin position="723"/>
        <end position="734"/>
    </location>
</feature>
<keyword evidence="12" id="KW-1185">Reference proteome</keyword>
<dbReference type="GO" id="GO:0019185">
    <property type="term" value="C:snRNA-activating protein complex"/>
    <property type="evidence" value="ECO:0007669"/>
    <property type="project" value="TreeGrafter"/>
</dbReference>
<evidence type="ECO:0000313" key="13">
    <source>
        <dbReference type="WBParaSite" id="maker-uti_cns_0017786-snap-gene-0.2-mRNA-1"/>
    </source>
</evidence>
<evidence type="ECO:0000256" key="7">
    <source>
        <dbReference type="ARBA" id="ARBA00023242"/>
    </source>
</evidence>
<sequence>ATGRIDWRQVSMQLKLYPKSYRSASELWRSLAPDLGYDWPASDRLRLLLAVDQFGPFRFFRIAQYVGTRSFDCIFYSDALFITYPPTWPARKAVDHLLTRDQPPWSYADDRRLFLLVPQPTSLQDLVKRNIAQGHSQKSIRLAVQKFIDRQVYNICWTDLLSMFPGRSAPGLAWRWRQLVLSSLVWERVKASVGVGDDTRRLLLRTPLMAKLLAMEGDQQVATTSKQEPTAASKEELSQLLMDADEGFLLPRPLPGKVTNSRFKLERLRRDATAKAALWRPIVSALTQSVNRQNFDKATRLRLHELLLPESEDRLWLTLQTAMEAPQLKTCFNRCKTVRQYRAMVPQIVQSILSLASSPSKQSSGAATNAAHADVASTSTAAPKEPPPTLPASLKSAQAAKKRRSTAATASATFEGDESTRPKKRHRPDPAVEPNVDLDADDDVSDSAFVEKETDDVTMLVDDDNDVEEDGDVTAAELIDAPKDDTPDAVAKRALANRIASRLATKTRLLDLPVRRYRLPPVCRILGDSSGGDLLKLRRNCAQRVSEFFRVYLADTDAPPMPLNMSTASAFRRLLSSRERLLRQSMDAGDDDDDDVDRGWQELGDKFHRLFAWPAVLSGMSFADCRARAPDFLSQEELQLESFDDDVAASETRQQQLVEHRPASHLTARADRSELNRGGGGNASRGVAVSSMRSLLDPRHFLLPKPKHLVPANSSHARCVGKMSERRLQREKKNQLQQQQKELSPNHSNRKRLTAKDLQQFKTECVVGDYRLDSLVNVALGNAKKNCINLNATMSDTKPQDETSIHPHSDWLNLRQLLLAMQNAASEVFPDSTTSSTATETATATAEAAVQSQLLSELTREFPDVDVTALASECNPDAVRRDLLDAAAEADDASNHAALTGLCSFLSPNSLRNPRHQISTLATLRRLRQNSEPLSKAASGFLNNRDRLPAIELLCAHDRASLPVKQFAKPLSPSEMDDLLVTVRVYVPLPDVGGRGVARSFANYLRCSQLILLRARHTLADLKDQICCRQDDVIVGDVSELLSSDNPRQAMSERCSRSRDVYTSSMFHIGLGLYDDCRLPFNRRLSATVLKWLSENSKARQEFGESLTAHTMESTRISSLTLRLGELYLYQHAANCEHIIVFSDVSLKHPATDPEHLPLARFSHGFSSLTFAYRDCQLCRSARAELLISDCDELFDETMCACVDCCRVALLSADGSKRLPFCAFCI</sequence>
<name>A0A1I8IV96_9PLAT</name>
<dbReference type="GO" id="GO:0005634">
    <property type="term" value="C:nucleus"/>
    <property type="evidence" value="ECO:0007669"/>
    <property type="project" value="UniProtKB-SubCell"/>
</dbReference>